<dbReference type="Proteomes" id="UP000261660">
    <property type="component" value="Unplaced"/>
</dbReference>
<evidence type="ECO:0000256" key="9">
    <source>
        <dbReference type="ARBA" id="ARBA00023159"/>
    </source>
</evidence>
<dbReference type="CDD" id="cd00130">
    <property type="entry name" value="PAS"/>
    <property type="match status" value="2"/>
</dbReference>
<evidence type="ECO:0000256" key="7">
    <source>
        <dbReference type="ARBA" id="ARBA00023015"/>
    </source>
</evidence>
<evidence type="ECO:0000256" key="10">
    <source>
        <dbReference type="ARBA" id="ARBA00023163"/>
    </source>
</evidence>
<feature type="domain" description="PAS" evidence="15">
    <location>
        <begin position="92"/>
        <end position="163"/>
    </location>
</feature>
<dbReference type="InterPro" id="IPR036638">
    <property type="entry name" value="HLH_DNA-bd_sf"/>
</dbReference>
<dbReference type="Pfam" id="PF00989">
    <property type="entry name" value="PAS"/>
    <property type="match status" value="1"/>
</dbReference>
<evidence type="ECO:0000313" key="18">
    <source>
        <dbReference type="Proteomes" id="UP000261660"/>
    </source>
</evidence>
<keyword evidence="9" id="KW-0010">Activator</keyword>
<dbReference type="Pfam" id="PF11413">
    <property type="entry name" value="HIF-1"/>
    <property type="match status" value="1"/>
</dbReference>
<evidence type="ECO:0000256" key="3">
    <source>
        <dbReference type="ARBA" id="ARBA00014446"/>
    </source>
</evidence>
<dbReference type="InterPro" id="IPR014887">
    <property type="entry name" value="HIF-1_CTAD"/>
</dbReference>
<dbReference type="SUPFAM" id="SSF55785">
    <property type="entry name" value="PYP-like sensor domain (PAS domain)"/>
    <property type="match status" value="2"/>
</dbReference>
<evidence type="ECO:0000259" key="16">
    <source>
        <dbReference type="PROSITE" id="PS50888"/>
    </source>
</evidence>
<keyword evidence="12" id="KW-0379">Hydroxylation</keyword>
<feature type="region of interest" description="Disordered" evidence="14">
    <location>
        <begin position="579"/>
        <end position="598"/>
    </location>
</feature>
<evidence type="ECO:0000259" key="15">
    <source>
        <dbReference type="PROSITE" id="PS50112"/>
    </source>
</evidence>
<dbReference type="PROSITE" id="PS50112">
    <property type="entry name" value="PAS"/>
    <property type="match status" value="2"/>
</dbReference>
<dbReference type="Pfam" id="PF08447">
    <property type="entry name" value="PAS_3"/>
    <property type="match status" value="1"/>
</dbReference>
<feature type="compositionally biased region" description="Low complexity" evidence="14">
    <location>
        <begin position="466"/>
        <end position="485"/>
    </location>
</feature>
<evidence type="ECO:0000256" key="13">
    <source>
        <dbReference type="PIRSR" id="PIRSR621537-50"/>
    </source>
</evidence>
<dbReference type="Pfam" id="PF23171">
    <property type="entry name" value="bHLH_HIF1A"/>
    <property type="match status" value="1"/>
</dbReference>
<keyword evidence="7" id="KW-0805">Transcription regulation</keyword>
<dbReference type="Ensembl" id="ENSLBET00000036397.1">
    <property type="protein sequence ID" value="ENSLBEP00000034908.1"/>
    <property type="gene ID" value="ENSLBEG00000024617.1"/>
</dbReference>
<feature type="domain" description="BHLH" evidence="16">
    <location>
        <begin position="25"/>
        <end position="78"/>
    </location>
</feature>
<protein>
    <recommendedName>
        <fullName evidence="3">Hypoxia-inducible factor 1-alpha</fullName>
    </recommendedName>
</protein>
<name>A0A3Q3GWR4_9LABR</name>
<dbReference type="SMART" id="SM00353">
    <property type="entry name" value="HLH"/>
    <property type="match status" value="1"/>
</dbReference>
<dbReference type="InterPro" id="IPR011598">
    <property type="entry name" value="bHLH_dom"/>
</dbReference>
<dbReference type="InterPro" id="IPR021537">
    <property type="entry name" value="HIF_alpha-like"/>
</dbReference>
<dbReference type="InterPro" id="IPR001610">
    <property type="entry name" value="PAC"/>
</dbReference>
<feature type="modified residue" description="4-hydroxyproline" evidence="13">
    <location>
        <position position="536"/>
    </location>
</feature>
<organism evidence="17 18">
    <name type="scientific">Labrus bergylta</name>
    <name type="common">ballan wrasse</name>
    <dbReference type="NCBI Taxonomy" id="56723"/>
    <lineage>
        <taxon>Eukaryota</taxon>
        <taxon>Metazoa</taxon>
        <taxon>Chordata</taxon>
        <taxon>Craniata</taxon>
        <taxon>Vertebrata</taxon>
        <taxon>Euteleostomi</taxon>
        <taxon>Actinopterygii</taxon>
        <taxon>Neopterygii</taxon>
        <taxon>Teleostei</taxon>
        <taxon>Neoteleostei</taxon>
        <taxon>Acanthomorphata</taxon>
        <taxon>Eupercaria</taxon>
        <taxon>Labriformes</taxon>
        <taxon>Labridae</taxon>
        <taxon>Labrus</taxon>
    </lineage>
</organism>
<evidence type="ECO:0000256" key="1">
    <source>
        <dbReference type="ARBA" id="ARBA00004123"/>
    </source>
</evidence>
<dbReference type="NCBIfam" id="TIGR00229">
    <property type="entry name" value="sensory_box"/>
    <property type="match status" value="2"/>
</dbReference>
<dbReference type="FunFam" id="3.30.450.20:FF:000005">
    <property type="entry name" value="Hypoxia-inducible factor 1 subunit alpha"/>
    <property type="match status" value="1"/>
</dbReference>
<dbReference type="GO" id="GO:0071456">
    <property type="term" value="P:cellular response to hypoxia"/>
    <property type="evidence" value="ECO:0007669"/>
    <property type="project" value="TreeGrafter"/>
</dbReference>
<feature type="modified residue" description="4-hydroxyproline" evidence="13">
    <location>
        <position position="402"/>
    </location>
</feature>
<evidence type="ECO:0000256" key="6">
    <source>
        <dbReference type="ARBA" id="ARBA00022843"/>
    </source>
</evidence>
<comment type="subcellular location">
    <subcellularLocation>
        <location evidence="2">Cytoplasm</location>
    </subcellularLocation>
    <subcellularLocation>
        <location evidence="1">Nucleus</location>
    </subcellularLocation>
</comment>
<evidence type="ECO:0000313" key="17">
    <source>
        <dbReference type="Ensembl" id="ENSLBEP00000034908.1"/>
    </source>
</evidence>
<dbReference type="SMART" id="SM00091">
    <property type="entry name" value="PAS"/>
    <property type="match status" value="2"/>
</dbReference>
<dbReference type="FunFam" id="4.10.280.10:FF:000076">
    <property type="entry name" value="hypoxia-inducible factor 3-alpha isoform X1"/>
    <property type="match status" value="1"/>
</dbReference>
<dbReference type="GeneTree" id="ENSGT00940000156774"/>
<feature type="modified residue" description="(3S)-3-hydroxyasparagine" evidence="13">
    <location>
        <position position="704"/>
    </location>
</feature>
<dbReference type="Pfam" id="PF08778">
    <property type="entry name" value="HIF-1a_CTAD"/>
    <property type="match status" value="1"/>
</dbReference>
<evidence type="ECO:0000256" key="5">
    <source>
        <dbReference type="ARBA" id="ARBA00022737"/>
    </source>
</evidence>
<feature type="compositionally biased region" description="Polar residues" evidence="14">
    <location>
        <begin position="579"/>
        <end position="590"/>
    </location>
</feature>
<feature type="region of interest" description="Disordered" evidence="14">
    <location>
        <begin position="454"/>
        <end position="485"/>
    </location>
</feature>
<dbReference type="PANTHER" id="PTHR23043:SF7">
    <property type="entry name" value="HYPOXIA-INDUCIBLE FACTOR 1-ALPHA"/>
    <property type="match status" value="1"/>
</dbReference>
<evidence type="ECO:0000256" key="4">
    <source>
        <dbReference type="ARBA" id="ARBA00022490"/>
    </source>
</evidence>
<evidence type="ECO:0000256" key="12">
    <source>
        <dbReference type="ARBA" id="ARBA00023278"/>
    </source>
</evidence>
<dbReference type="GO" id="GO:0046983">
    <property type="term" value="F:protein dimerization activity"/>
    <property type="evidence" value="ECO:0007669"/>
    <property type="project" value="InterPro"/>
</dbReference>
<dbReference type="InterPro" id="IPR013655">
    <property type="entry name" value="PAS_fold_3"/>
</dbReference>
<keyword evidence="4" id="KW-0963">Cytoplasm</keyword>
<dbReference type="InterPro" id="IPR013767">
    <property type="entry name" value="PAS_fold"/>
</dbReference>
<dbReference type="SMART" id="SM00086">
    <property type="entry name" value="PAC"/>
    <property type="match status" value="1"/>
</dbReference>
<keyword evidence="11" id="KW-0539">Nucleus</keyword>
<dbReference type="GO" id="GO:0005737">
    <property type="term" value="C:cytoplasm"/>
    <property type="evidence" value="ECO:0007669"/>
    <property type="project" value="UniProtKB-SubCell"/>
</dbReference>
<sequence length="727" mass="81528">MSIGCLQTLKAYCVIKGYERVSAERRKEKSRDAARCRRGKESEVFYELAQELPLPHSIRSSLDKASIMRLTISYLRMRKLYACGYKEQTELDEQLNSSYLKALEGFLMVLSEDGDMVYMSENVNKCLGLAQFDLTGHSVFDFIHPCDQEELREMLVHRTGSKKAKEPSTERSFFLRMKCTLTSRGRTVNVKSATWKVLQCSGHVQVYDSHTEETSNEQMEPPFPYLVLICDPIPHPSNIEVPLDTKTFLSRHTMDMKFTYCDERITELMGYDPEELLNRSVYEYYHALDSDHLTKTHHNLFAKGQVTTGQYRMLAKRGGFVWVETQATVIYNNKNSQPQCVVCVNFVLSGIQEEKLILSLEQTEDVKSIKEEQQQEEEKLDGVNLFTPTLKEEPEALTLLAPAAGDTIISLDFSCPDSEIQLLKEVPLYNDVMLPSTSDKLALPLSPLPSSEPLLVNSTSKDAKAETYTAASSSTETSHSSSEAGSPLDFCFPMDSEMSSDFKLDLVEKLFAIDPEPKTPFNTQAMEGLDLEMLAPYIPMDDDFQLRSLSPDEPLSCGPVKALESPPVSVAKDIHSYPSSPFSAPNSRTASPAPPEPVNAPHFASIISKRTPQVDKEVSLRTLAAQNTQRKRKLGFGSVVRACAPCTEAILIIPTAMKHEINRSITVIYIFFLDMACRLLGSTSEGSSSPFTLPQLTRYDCEVNAPLQGRQYLLQGEELLRALDHVN</sequence>
<dbReference type="GO" id="GO:0005634">
    <property type="term" value="C:nucleus"/>
    <property type="evidence" value="ECO:0007669"/>
    <property type="project" value="UniProtKB-SubCell"/>
</dbReference>
<dbReference type="PROSITE" id="PS50888">
    <property type="entry name" value="BHLH"/>
    <property type="match status" value="1"/>
</dbReference>
<dbReference type="AlphaFoldDB" id="A0A3Q3GWR4"/>
<evidence type="ECO:0000256" key="14">
    <source>
        <dbReference type="SAM" id="MobiDB-lite"/>
    </source>
</evidence>
<keyword evidence="10" id="KW-0804">Transcription</keyword>
<keyword evidence="5" id="KW-0677">Repeat</keyword>
<dbReference type="PANTHER" id="PTHR23043">
    <property type="entry name" value="HYPOXIA-INDUCIBLE FACTOR 1 ALPHA"/>
    <property type="match status" value="1"/>
</dbReference>
<dbReference type="InterPro" id="IPR035965">
    <property type="entry name" value="PAS-like_dom_sf"/>
</dbReference>
<evidence type="ECO:0000256" key="11">
    <source>
        <dbReference type="ARBA" id="ARBA00023242"/>
    </source>
</evidence>
<proteinExistence type="predicted"/>
<evidence type="ECO:0000256" key="8">
    <source>
        <dbReference type="ARBA" id="ARBA00023125"/>
    </source>
</evidence>
<keyword evidence="18" id="KW-1185">Reference proteome</keyword>
<accession>A0A3Q3GWR4</accession>
<dbReference type="Gene3D" id="3.30.450.20">
    <property type="entry name" value="PAS domain"/>
    <property type="match status" value="2"/>
</dbReference>
<keyword evidence="8" id="KW-0238">DNA-binding</keyword>
<reference evidence="17" key="2">
    <citation type="submission" date="2025-09" db="UniProtKB">
        <authorList>
            <consortium name="Ensembl"/>
        </authorList>
    </citation>
    <scope>IDENTIFICATION</scope>
</reference>
<dbReference type="InterPro" id="IPR000014">
    <property type="entry name" value="PAS"/>
</dbReference>
<evidence type="ECO:0000256" key="2">
    <source>
        <dbReference type="ARBA" id="ARBA00004496"/>
    </source>
</evidence>
<dbReference type="GO" id="GO:0000977">
    <property type="term" value="F:RNA polymerase II transcription regulatory region sequence-specific DNA binding"/>
    <property type="evidence" value="ECO:0007669"/>
    <property type="project" value="TreeGrafter"/>
</dbReference>
<dbReference type="FunFam" id="3.30.450.20:FF:000015">
    <property type="entry name" value="Hypoxia-inducible factor 1-alpha isoform 1"/>
    <property type="match status" value="1"/>
</dbReference>
<dbReference type="SUPFAM" id="SSF47459">
    <property type="entry name" value="HLH, helix-loop-helix DNA-binding domain"/>
    <property type="match status" value="1"/>
</dbReference>
<dbReference type="GO" id="GO:0000981">
    <property type="term" value="F:DNA-binding transcription factor activity, RNA polymerase II-specific"/>
    <property type="evidence" value="ECO:0007669"/>
    <property type="project" value="TreeGrafter"/>
</dbReference>
<feature type="domain" description="PAS" evidence="15">
    <location>
        <begin position="255"/>
        <end position="304"/>
    </location>
</feature>
<reference evidence="17" key="1">
    <citation type="submission" date="2025-08" db="UniProtKB">
        <authorList>
            <consortium name="Ensembl"/>
        </authorList>
    </citation>
    <scope>IDENTIFICATION</scope>
</reference>
<keyword evidence="6" id="KW-0832">Ubl conjugation</keyword>